<comment type="pathway">
    <text evidence="1">Glycerolipid metabolism; triacylglycerol biosynthesis.</text>
</comment>
<comment type="pathway">
    <text evidence="2">Lipid metabolism.</text>
</comment>
<gene>
    <name evidence="11" type="ORF">OMM_01564</name>
</gene>
<keyword evidence="6" id="KW-0319">Glycerol metabolism</keyword>
<dbReference type="Proteomes" id="UP000189670">
    <property type="component" value="Unassembled WGS sequence"/>
</dbReference>
<organism evidence="11 12">
    <name type="scientific">Candidatus Magnetoglobus multicellularis str. Araruama</name>
    <dbReference type="NCBI Taxonomy" id="890399"/>
    <lineage>
        <taxon>Bacteria</taxon>
        <taxon>Pseudomonadati</taxon>
        <taxon>Thermodesulfobacteriota</taxon>
        <taxon>Desulfobacteria</taxon>
        <taxon>Desulfobacterales</taxon>
        <taxon>Desulfobacteraceae</taxon>
        <taxon>Candidatus Magnetoglobus</taxon>
    </lineage>
</organism>
<dbReference type="EC" id="2.3.1.20" evidence="4"/>
<dbReference type="EMBL" id="ATBP01000127">
    <property type="protein sequence ID" value="ETR72643.1"/>
    <property type="molecule type" value="Genomic_DNA"/>
</dbReference>
<evidence type="ECO:0000313" key="11">
    <source>
        <dbReference type="EMBL" id="ETR72643.1"/>
    </source>
</evidence>
<feature type="domain" description="O-acyltransferase WSD1 C-terminal" evidence="10">
    <location>
        <begin position="321"/>
        <end position="459"/>
    </location>
</feature>
<dbReference type="AlphaFoldDB" id="A0A1V1PD02"/>
<dbReference type="GO" id="GO:0004144">
    <property type="term" value="F:diacylglycerol O-acyltransferase activity"/>
    <property type="evidence" value="ECO:0007669"/>
    <property type="project" value="UniProtKB-EC"/>
</dbReference>
<evidence type="ECO:0000256" key="8">
    <source>
        <dbReference type="ARBA" id="ARBA00048109"/>
    </source>
</evidence>
<evidence type="ECO:0000256" key="5">
    <source>
        <dbReference type="ARBA" id="ARBA00022679"/>
    </source>
</evidence>
<dbReference type="InterPro" id="IPR004255">
    <property type="entry name" value="O-acyltransferase_WSD1_N"/>
</dbReference>
<dbReference type="PANTHER" id="PTHR31650">
    <property type="entry name" value="O-ACYLTRANSFERASE (WSD1-LIKE) FAMILY PROTEIN"/>
    <property type="match status" value="1"/>
</dbReference>
<evidence type="ECO:0000256" key="7">
    <source>
        <dbReference type="ARBA" id="ARBA00023315"/>
    </source>
</evidence>
<evidence type="ECO:0000256" key="2">
    <source>
        <dbReference type="ARBA" id="ARBA00005189"/>
    </source>
</evidence>
<sequence length="503" mass="56827">MRKKVSNTGQFWLSVDRPINLSVFSGLIELSAPIDIRSFRALIEKRLMQLTPFYQKIIQENTQQKKNFFWVDDQQFDIRTHVEMVRLKNENDPTELQQLMSNILSVPMDMNKPLWQFILVKKYQGGCAIIARIHQCLMDRVDLINVLWALSDSVSDTNHNTKPKDNSPPKWPFLSQAIQKIHSCVNVSISTAQSVLLTCLKPVTNPFLIIETIRVAMGTTTDRIGEIGRIILLNSDSDSLLKTELGAKKQYIWSRPFALKEIETLAKATNATLNIIFISTLAGAIKQYLKYRRSPIDYREIRAITPVDMRISPGGYSGNVRFGLIPFDLPVHIADPLQRIAEVKRRIQNLDNLPDAVSAFASLMRIGMSAETFVEKMAIPFSKKSSLLMTNTQGPGNTMYIHSIPVTNIMYWLPRIGFIGSGTTILSYNQNIRLGLVCDSKQIPDPKPFIDAFENQMSHLLKYSPNQTKNQVVASTSIKPELVETKIKPIAIDNVSGEMSMLG</sequence>
<dbReference type="InterPro" id="IPR045034">
    <property type="entry name" value="O-acyltransferase_WSD1-like"/>
</dbReference>
<protein>
    <recommendedName>
        <fullName evidence="4">diacylglycerol O-acyltransferase</fullName>
        <ecNumber evidence="4">2.3.1.20</ecNumber>
    </recommendedName>
</protein>
<accession>A0A1V1PD02</accession>
<evidence type="ECO:0000256" key="1">
    <source>
        <dbReference type="ARBA" id="ARBA00004771"/>
    </source>
</evidence>
<evidence type="ECO:0000256" key="6">
    <source>
        <dbReference type="ARBA" id="ARBA00022798"/>
    </source>
</evidence>
<keyword evidence="5 11" id="KW-0808">Transferase</keyword>
<dbReference type="Pfam" id="PF06974">
    <property type="entry name" value="WS_DGAT_C"/>
    <property type="match status" value="1"/>
</dbReference>
<keyword evidence="7 11" id="KW-0012">Acyltransferase</keyword>
<dbReference type="UniPathway" id="UPA00282"/>
<dbReference type="SUPFAM" id="SSF52777">
    <property type="entry name" value="CoA-dependent acyltransferases"/>
    <property type="match status" value="1"/>
</dbReference>
<comment type="catalytic activity">
    <reaction evidence="8">
        <text>an acyl-CoA + a 1,2-diacyl-sn-glycerol = a triacyl-sn-glycerol + CoA</text>
        <dbReference type="Rhea" id="RHEA:10868"/>
        <dbReference type="ChEBI" id="CHEBI:17815"/>
        <dbReference type="ChEBI" id="CHEBI:57287"/>
        <dbReference type="ChEBI" id="CHEBI:58342"/>
        <dbReference type="ChEBI" id="CHEBI:64615"/>
        <dbReference type="EC" id="2.3.1.20"/>
    </reaction>
</comment>
<dbReference type="PANTHER" id="PTHR31650:SF1">
    <property type="entry name" value="WAX ESTER SYNTHASE_DIACYLGLYCEROL ACYLTRANSFERASE 4-RELATED"/>
    <property type="match status" value="1"/>
</dbReference>
<evidence type="ECO:0000256" key="4">
    <source>
        <dbReference type="ARBA" id="ARBA00013244"/>
    </source>
</evidence>
<evidence type="ECO:0000259" key="9">
    <source>
        <dbReference type="Pfam" id="PF03007"/>
    </source>
</evidence>
<evidence type="ECO:0000256" key="3">
    <source>
        <dbReference type="ARBA" id="ARBA00009587"/>
    </source>
</evidence>
<evidence type="ECO:0000259" key="10">
    <source>
        <dbReference type="Pfam" id="PF06974"/>
    </source>
</evidence>
<proteinExistence type="inferred from homology"/>
<dbReference type="Pfam" id="PF03007">
    <property type="entry name" value="WS_DGAT_cat"/>
    <property type="match status" value="1"/>
</dbReference>
<reference evidence="12" key="1">
    <citation type="submission" date="2012-11" db="EMBL/GenBank/DDBJ databases">
        <authorList>
            <person name="Lucero-Rivera Y.E."/>
            <person name="Tovar-Ramirez D."/>
        </authorList>
    </citation>
    <scope>NUCLEOTIDE SEQUENCE [LARGE SCALE GENOMIC DNA]</scope>
    <source>
        <strain evidence="12">Araruama</strain>
    </source>
</reference>
<evidence type="ECO:0000313" key="12">
    <source>
        <dbReference type="Proteomes" id="UP000189670"/>
    </source>
</evidence>
<dbReference type="GO" id="GO:0005886">
    <property type="term" value="C:plasma membrane"/>
    <property type="evidence" value="ECO:0007669"/>
    <property type="project" value="TreeGrafter"/>
</dbReference>
<comment type="similarity">
    <text evidence="3">Belongs to the long-chain O-acyltransferase family.</text>
</comment>
<dbReference type="InterPro" id="IPR009721">
    <property type="entry name" value="O-acyltransferase_WSD1_C"/>
</dbReference>
<dbReference type="GO" id="GO:0019432">
    <property type="term" value="P:triglyceride biosynthetic process"/>
    <property type="evidence" value="ECO:0007669"/>
    <property type="project" value="UniProtKB-UniPathway"/>
</dbReference>
<name>A0A1V1PD02_9BACT</name>
<dbReference type="GO" id="GO:0006071">
    <property type="term" value="P:glycerol metabolic process"/>
    <property type="evidence" value="ECO:0007669"/>
    <property type="project" value="UniProtKB-KW"/>
</dbReference>
<feature type="domain" description="O-acyltransferase WSD1-like N-terminal" evidence="9">
    <location>
        <begin position="32"/>
        <end position="274"/>
    </location>
</feature>
<comment type="caution">
    <text evidence="11">The sequence shown here is derived from an EMBL/GenBank/DDBJ whole genome shotgun (WGS) entry which is preliminary data.</text>
</comment>